<evidence type="ECO:0000313" key="6">
    <source>
        <dbReference type="Proteomes" id="UP000576087"/>
    </source>
</evidence>
<comment type="caution">
    <text evidence="3">The sequence shown here is derived from an EMBL/GenBank/DDBJ whole genome shotgun (WGS) entry which is preliminary data.</text>
</comment>
<organism evidence="3 6">
    <name type="scientific">Aliirhizobium cellulosilyticum</name>
    <dbReference type="NCBI Taxonomy" id="393664"/>
    <lineage>
        <taxon>Bacteria</taxon>
        <taxon>Pseudomonadati</taxon>
        <taxon>Pseudomonadota</taxon>
        <taxon>Alphaproteobacteria</taxon>
        <taxon>Hyphomicrobiales</taxon>
        <taxon>Rhizobiaceae</taxon>
        <taxon>Aliirhizobium</taxon>
    </lineage>
</organism>
<proteinExistence type="predicted"/>
<reference evidence="4 5" key="1">
    <citation type="submission" date="2020-08" db="EMBL/GenBank/DDBJ databases">
        <title>Genomic Encyclopedia of Type Strains, Phase IV (KMG-V): Genome sequencing to study the core and pangenomes of soil and plant-associated prokaryotes.</title>
        <authorList>
            <person name="Whitman W."/>
        </authorList>
    </citation>
    <scope>NUCLEOTIDE SEQUENCE [LARGE SCALE GENOMIC DNA]</scope>
    <source>
        <strain evidence="2 5">SEMIA 444</strain>
        <strain evidence="1 4">SEMIA 448</strain>
        <strain evidence="3 6">SEMIA 452</strain>
    </source>
</reference>
<dbReference type="AlphaFoldDB" id="A0A7W6Y480"/>
<dbReference type="EMBL" id="JACIGW010000008">
    <property type="protein sequence ID" value="MBB4351069.1"/>
    <property type="molecule type" value="Genomic_DNA"/>
</dbReference>
<name>A0A7W6Y480_9HYPH</name>
<dbReference type="RefSeq" id="WP_183828749.1">
    <property type="nucleotide sequence ID" value="NZ_JACIGW010000008.1"/>
</dbReference>
<accession>A0A7W6Y480</accession>
<dbReference type="EMBL" id="JACIGY010000009">
    <property type="protein sequence ID" value="MBB4414355.1"/>
    <property type="molecule type" value="Genomic_DNA"/>
</dbReference>
<dbReference type="Proteomes" id="UP000576087">
    <property type="component" value="Unassembled WGS sequence"/>
</dbReference>
<gene>
    <name evidence="2" type="ORF">GGE31_004897</name>
    <name evidence="1" type="ORF">GGE33_004847</name>
    <name evidence="3" type="ORF">GGE35_004821</name>
</gene>
<evidence type="ECO:0000313" key="4">
    <source>
        <dbReference type="Proteomes" id="UP000520770"/>
    </source>
</evidence>
<dbReference type="EMBL" id="JACIHM010000009">
    <property type="protein sequence ID" value="MBB4448971.1"/>
    <property type="molecule type" value="Genomic_DNA"/>
</dbReference>
<evidence type="ECO:0000313" key="3">
    <source>
        <dbReference type="EMBL" id="MBB4448971.1"/>
    </source>
</evidence>
<protein>
    <submittedName>
        <fullName evidence="3">Uncharacterized protein</fullName>
    </submittedName>
</protein>
<evidence type="ECO:0000313" key="1">
    <source>
        <dbReference type="EMBL" id="MBB4351069.1"/>
    </source>
</evidence>
<evidence type="ECO:0000313" key="2">
    <source>
        <dbReference type="EMBL" id="MBB4414355.1"/>
    </source>
</evidence>
<evidence type="ECO:0000313" key="5">
    <source>
        <dbReference type="Proteomes" id="UP000524535"/>
    </source>
</evidence>
<keyword evidence="5" id="KW-1185">Reference proteome</keyword>
<dbReference type="Proteomes" id="UP000524535">
    <property type="component" value="Unassembled WGS sequence"/>
</dbReference>
<sequence length="71" mass="8142">MIQRAGLHGASLMLVRRILDDFCEEHRMAISDRTAVEAARLLIGLAVSEQEEPMAMRQKVEDWFSRSQRNA</sequence>
<dbReference type="Proteomes" id="UP000520770">
    <property type="component" value="Unassembled WGS sequence"/>
</dbReference>